<dbReference type="InterPro" id="IPR004570">
    <property type="entry name" value="Phosphatidylglycerol_P_synth"/>
</dbReference>
<keyword evidence="6 12" id="KW-1133">Transmembrane helix</keyword>
<dbReference type="Pfam" id="PF01066">
    <property type="entry name" value="CDP-OH_P_transf"/>
    <property type="match status" value="1"/>
</dbReference>
<reference evidence="13" key="1">
    <citation type="journal article" date="2004" name="Appl. Environ. Microbiol.">
        <title>Long-chain N-acyltyrosine synthases from environmental DNA.</title>
        <authorList>
            <person name="Brady S.F."/>
            <person name="Chao C.J."/>
            <person name="Clardy J."/>
        </authorList>
    </citation>
    <scope>NUCLEOTIDE SEQUENCE</scope>
</reference>
<evidence type="ECO:0000313" key="13">
    <source>
        <dbReference type="EMBL" id="AEQ20587.1"/>
    </source>
</evidence>
<dbReference type="InterPro" id="IPR043130">
    <property type="entry name" value="CDP-OH_PTrfase_TM_dom"/>
</dbReference>
<evidence type="ECO:0000256" key="1">
    <source>
        <dbReference type="ARBA" id="ARBA00004141"/>
    </source>
</evidence>
<evidence type="ECO:0000256" key="10">
    <source>
        <dbReference type="ARBA" id="ARBA00023264"/>
    </source>
</evidence>
<dbReference type="PANTHER" id="PTHR14269:SF11">
    <property type="entry name" value="CDP-DIACYLGLYCEROL--GLYCEROL-3-PHOSPHATE 3-PHOSPHATIDYLTRANSFERASE"/>
    <property type="match status" value="1"/>
</dbReference>
<keyword evidence="5 12" id="KW-0812">Transmembrane</keyword>
<dbReference type="GO" id="GO:0016020">
    <property type="term" value="C:membrane"/>
    <property type="evidence" value="ECO:0007669"/>
    <property type="project" value="UniProtKB-SubCell"/>
</dbReference>
<feature type="transmembrane region" description="Helical" evidence="12">
    <location>
        <begin position="7"/>
        <end position="23"/>
    </location>
</feature>
<organism evidence="13">
    <name type="scientific">uncultured bacterium CSLF42</name>
    <dbReference type="NCBI Taxonomy" id="1091574"/>
    <lineage>
        <taxon>Bacteria</taxon>
        <taxon>environmental samples</taxon>
    </lineage>
</organism>
<dbReference type="GO" id="GO:0008444">
    <property type="term" value="F:CDP-diacylglycerol-glycerol-3-phosphate 3-phosphatidyltransferase activity"/>
    <property type="evidence" value="ECO:0007669"/>
    <property type="project" value="InterPro"/>
</dbReference>
<keyword evidence="10" id="KW-1208">Phospholipid metabolism</keyword>
<dbReference type="GO" id="GO:0046474">
    <property type="term" value="P:glycerophospholipid biosynthetic process"/>
    <property type="evidence" value="ECO:0007669"/>
    <property type="project" value="TreeGrafter"/>
</dbReference>
<evidence type="ECO:0000256" key="8">
    <source>
        <dbReference type="ARBA" id="ARBA00023136"/>
    </source>
</evidence>
<dbReference type="AlphaFoldDB" id="G4WVY5"/>
<dbReference type="PIRSF" id="PIRSF000847">
    <property type="entry name" value="Phos_ph_gly_syn"/>
    <property type="match status" value="1"/>
</dbReference>
<evidence type="ECO:0000256" key="9">
    <source>
        <dbReference type="ARBA" id="ARBA00023209"/>
    </source>
</evidence>
<dbReference type="Gene3D" id="1.20.120.1760">
    <property type="match status" value="1"/>
</dbReference>
<reference evidence="13" key="2">
    <citation type="journal article" date="2011" name="J. Bacteriol.">
        <title>Long-chain N-acyl amino acid synthases are linked to the putative PEP-CTERM/exosortase protein-sorting system in Gram-negative bacteria.</title>
        <authorList>
            <person name="Craig J.W."/>
            <person name="Cherry M.A."/>
            <person name="Brady S.F."/>
        </authorList>
    </citation>
    <scope>NUCLEOTIDE SEQUENCE</scope>
</reference>
<dbReference type="InterPro" id="IPR050324">
    <property type="entry name" value="CDP-alcohol_PTase-I"/>
</dbReference>
<evidence type="ECO:0000256" key="6">
    <source>
        <dbReference type="ARBA" id="ARBA00022989"/>
    </source>
</evidence>
<dbReference type="PANTHER" id="PTHR14269">
    <property type="entry name" value="CDP-DIACYLGLYCEROL--GLYCEROL-3-PHOSPHATE 3-PHOSPHATIDYLTRANSFERASE-RELATED"/>
    <property type="match status" value="1"/>
</dbReference>
<dbReference type="PROSITE" id="PS00379">
    <property type="entry name" value="CDP_ALCOHOL_P_TRANSF"/>
    <property type="match status" value="1"/>
</dbReference>
<evidence type="ECO:0000256" key="5">
    <source>
        <dbReference type="ARBA" id="ARBA00022692"/>
    </source>
</evidence>
<name>G4WVY5_9BACT</name>
<sequence>MTLANKITVLRIIAIPLFIILLLQNDLMAARILFTLSVVSDALDGAMARWRGERTPLGAFLDPMADKLLLVATYIAFTWLGEIPVWVFIVILSRDVLIVMGWSIVLILTGNRKIQPRPLGKMTTALQMAVAVAKLFSFPEILYEAGLRIMIAATILSACEYIWLGNKRLGALE</sequence>
<comment type="similarity">
    <text evidence="2 11">Belongs to the CDP-alcohol phosphatidyltransferase class-I family.</text>
</comment>
<dbReference type="InterPro" id="IPR048254">
    <property type="entry name" value="CDP_ALCOHOL_P_TRANSF_CS"/>
</dbReference>
<proteinExistence type="inferred from homology"/>
<evidence type="ECO:0000256" key="2">
    <source>
        <dbReference type="ARBA" id="ARBA00010441"/>
    </source>
</evidence>
<keyword evidence="3" id="KW-0444">Lipid biosynthesis</keyword>
<comment type="subcellular location">
    <subcellularLocation>
        <location evidence="1">Membrane</location>
        <topology evidence="1">Multi-pass membrane protein</topology>
    </subcellularLocation>
</comment>
<keyword evidence="7" id="KW-0443">Lipid metabolism</keyword>
<keyword evidence="4 11" id="KW-0808">Transferase</keyword>
<evidence type="ECO:0000256" key="4">
    <source>
        <dbReference type="ARBA" id="ARBA00022679"/>
    </source>
</evidence>
<evidence type="ECO:0000256" key="11">
    <source>
        <dbReference type="RuleBase" id="RU003750"/>
    </source>
</evidence>
<protein>
    <submittedName>
        <fullName evidence="13">CDP-diacylglycerol--glycerol-3-phosphate 3-phosphatidyltransferase</fullName>
    </submittedName>
</protein>
<evidence type="ECO:0000256" key="3">
    <source>
        <dbReference type="ARBA" id="ARBA00022516"/>
    </source>
</evidence>
<dbReference type="EMBL" id="JF429416">
    <property type="protein sequence ID" value="AEQ20587.1"/>
    <property type="molecule type" value="Genomic_DNA"/>
</dbReference>
<keyword evidence="8 12" id="KW-0472">Membrane</keyword>
<dbReference type="InterPro" id="IPR000462">
    <property type="entry name" value="CDP-OH_P_trans"/>
</dbReference>
<accession>G4WVY5</accession>
<evidence type="ECO:0000256" key="12">
    <source>
        <dbReference type="SAM" id="Phobius"/>
    </source>
</evidence>
<keyword evidence="9" id="KW-0594">Phospholipid biosynthesis</keyword>
<evidence type="ECO:0000256" key="7">
    <source>
        <dbReference type="ARBA" id="ARBA00023098"/>
    </source>
</evidence>